<reference evidence="1" key="1">
    <citation type="submission" date="2022-03" db="EMBL/GenBank/DDBJ databases">
        <authorList>
            <person name="Tunstrom K."/>
        </authorList>
    </citation>
    <scope>NUCLEOTIDE SEQUENCE</scope>
</reference>
<dbReference type="AlphaFoldDB" id="A0AAU9V971"/>
<protein>
    <recommendedName>
        <fullName evidence="3">Transposase</fullName>
    </recommendedName>
</protein>
<dbReference type="PANTHER" id="PTHR46060">
    <property type="entry name" value="MARINER MOS1 TRANSPOSASE-LIKE PROTEIN"/>
    <property type="match status" value="1"/>
</dbReference>
<dbReference type="PANTHER" id="PTHR46060:SF1">
    <property type="entry name" value="MARINER MOS1 TRANSPOSASE-LIKE PROTEIN"/>
    <property type="match status" value="1"/>
</dbReference>
<evidence type="ECO:0000313" key="1">
    <source>
        <dbReference type="EMBL" id="CAH2106285.1"/>
    </source>
</evidence>
<dbReference type="Proteomes" id="UP001153954">
    <property type="component" value="Unassembled WGS sequence"/>
</dbReference>
<gene>
    <name evidence="1" type="ORF">EEDITHA_LOCUS20439</name>
</gene>
<dbReference type="EMBL" id="CAKOGL010000029">
    <property type="protein sequence ID" value="CAH2106285.1"/>
    <property type="molecule type" value="Genomic_DNA"/>
</dbReference>
<accession>A0AAU9V971</accession>
<keyword evidence="2" id="KW-1185">Reference proteome</keyword>
<proteinExistence type="predicted"/>
<dbReference type="Gene3D" id="3.30.420.10">
    <property type="entry name" value="Ribonuclease H-like superfamily/Ribonuclease H"/>
    <property type="match status" value="1"/>
</dbReference>
<evidence type="ECO:0008006" key="3">
    <source>
        <dbReference type="Google" id="ProtNLM"/>
    </source>
</evidence>
<sequence>MVASGFLAASCFRHVSTTMLENHKSINSEWYYYGTLALPKVFRVMRERRPKTGLQGIMLHYDNASSHTSLRTKAFLKESGVEILPHLPYSPNLVTCDVFLLPFIKEKIKEIFFSCAEEAVAEYEVAISELSDQGRKTGKSILIVRFRRMELCIENKGEYFEKYKINIDNILYPSYPIVFCHLSYIWRRSRHGYSTVQYLV</sequence>
<dbReference type="InterPro" id="IPR036397">
    <property type="entry name" value="RNaseH_sf"/>
</dbReference>
<evidence type="ECO:0000313" key="2">
    <source>
        <dbReference type="Proteomes" id="UP001153954"/>
    </source>
</evidence>
<dbReference type="GO" id="GO:0003676">
    <property type="term" value="F:nucleic acid binding"/>
    <property type="evidence" value="ECO:0007669"/>
    <property type="project" value="InterPro"/>
</dbReference>
<name>A0AAU9V971_EUPED</name>
<dbReference type="InterPro" id="IPR052709">
    <property type="entry name" value="Transposase-MT_Hybrid"/>
</dbReference>
<organism evidence="1 2">
    <name type="scientific">Euphydryas editha</name>
    <name type="common">Edith's checkerspot</name>
    <dbReference type="NCBI Taxonomy" id="104508"/>
    <lineage>
        <taxon>Eukaryota</taxon>
        <taxon>Metazoa</taxon>
        <taxon>Ecdysozoa</taxon>
        <taxon>Arthropoda</taxon>
        <taxon>Hexapoda</taxon>
        <taxon>Insecta</taxon>
        <taxon>Pterygota</taxon>
        <taxon>Neoptera</taxon>
        <taxon>Endopterygota</taxon>
        <taxon>Lepidoptera</taxon>
        <taxon>Glossata</taxon>
        <taxon>Ditrysia</taxon>
        <taxon>Papilionoidea</taxon>
        <taxon>Nymphalidae</taxon>
        <taxon>Nymphalinae</taxon>
        <taxon>Euphydryas</taxon>
    </lineage>
</organism>
<comment type="caution">
    <text evidence="1">The sequence shown here is derived from an EMBL/GenBank/DDBJ whole genome shotgun (WGS) entry which is preliminary data.</text>
</comment>